<dbReference type="EMBL" id="CAKMRJ010002223">
    <property type="protein sequence ID" value="CAH1426183.1"/>
    <property type="molecule type" value="Genomic_DNA"/>
</dbReference>
<dbReference type="InterPro" id="IPR011600">
    <property type="entry name" value="Pept_C14_caspase"/>
</dbReference>
<dbReference type="AlphaFoldDB" id="A0AAU9MND7"/>
<dbReference type="GO" id="GO:0005737">
    <property type="term" value="C:cytoplasm"/>
    <property type="evidence" value="ECO:0007669"/>
    <property type="project" value="TreeGrafter"/>
</dbReference>
<dbReference type="InterPro" id="IPR050452">
    <property type="entry name" value="Metacaspase"/>
</dbReference>
<protein>
    <recommendedName>
        <fullName evidence="2">Peptidase C14 caspase domain-containing protein</fullName>
    </recommendedName>
</protein>
<dbReference type="GO" id="GO:0006508">
    <property type="term" value="P:proteolysis"/>
    <property type="evidence" value="ECO:0007669"/>
    <property type="project" value="InterPro"/>
</dbReference>
<dbReference type="PANTHER" id="PTHR48104:SF17">
    <property type="entry name" value="METACASPASE-3"/>
    <property type="match status" value="1"/>
</dbReference>
<keyword evidence="4" id="KW-1185">Reference proteome</keyword>
<dbReference type="Gene3D" id="3.40.50.12660">
    <property type="match status" value="1"/>
</dbReference>
<dbReference type="GO" id="GO:0004197">
    <property type="term" value="F:cysteine-type endopeptidase activity"/>
    <property type="evidence" value="ECO:0007669"/>
    <property type="project" value="InterPro"/>
</dbReference>
<evidence type="ECO:0000313" key="4">
    <source>
        <dbReference type="Proteomes" id="UP001157418"/>
    </source>
</evidence>
<dbReference type="PANTHER" id="PTHR48104">
    <property type="entry name" value="METACASPASE-4"/>
    <property type="match status" value="1"/>
</dbReference>
<proteinExistence type="inferred from homology"/>
<name>A0AAU9MND7_9ASTR</name>
<comment type="similarity">
    <text evidence="1">Belongs to the peptidase C14B family.</text>
</comment>
<accession>A0AAU9MND7</accession>
<feature type="domain" description="Peptidase C14 caspase" evidence="2">
    <location>
        <begin position="141"/>
        <end position="403"/>
    </location>
</feature>
<evidence type="ECO:0000313" key="3">
    <source>
        <dbReference type="EMBL" id="CAH1426183.1"/>
    </source>
</evidence>
<comment type="caution">
    <text evidence="3">The sequence shown here is derived from an EMBL/GenBank/DDBJ whole genome shotgun (WGS) entry which is preliminary data.</text>
</comment>
<gene>
    <name evidence="3" type="ORF">LVIROSA_LOCUS13275</name>
</gene>
<evidence type="ECO:0000259" key="2">
    <source>
        <dbReference type="Pfam" id="PF00656"/>
    </source>
</evidence>
<sequence length="413" mass="45536">METQQICKGCYNYVTVAPGRRCPICNTITKPNKRTSHRIVPGILQFIDGYANTRPNSNYYNSVHGQLPQTPAYGGYYAPPVYGSGTYSPQPPPLIYSGGYDNPPPQSPAVYGYGYGQPQPQTWSPLMHNNYFQQSPEVHEKKKAVLCGLTYKGHPKSLAASKNNVKSMHQLLVKLGFPNGSIRILTEEEPDPTRTPTRHNILMAMEWLTKDCCSGDSLVFYYAGHGSHVPDNNGDEKDGYDEALCPVDYKQSGKILDDEINAAIVAPLPHGVILHSIMDTCFSGTLLDLPFLCEIDRGGFYKWDKHHPSHASSYGGTRGGKAICISACDDHQNSADTSAFTGNAIGALTYSFIQAVQSARTLTYGDLLDNMRKVVRDAQQKQGLNAPFASSTSQEPQLSCTTRFEIYSEHFML</sequence>
<dbReference type="Proteomes" id="UP001157418">
    <property type="component" value="Unassembled WGS sequence"/>
</dbReference>
<reference evidence="3 4" key="1">
    <citation type="submission" date="2022-01" db="EMBL/GenBank/DDBJ databases">
        <authorList>
            <person name="Xiong W."/>
            <person name="Schranz E."/>
        </authorList>
    </citation>
    <scope>NUCLEOTIDE SEQUENCE [LARGE SCALE GENOMIC DNA]</scope>
</reference>
<organism evidence="3 4">
    <name type="scientific">Lactuca virosa</name>
    <dbReference type="NCBI Taxonomy" id="75947"/>
    <lineage>
        <taxon>Eukaryota</taxon>
        <taxon>Viridiplantae</taxon>
        <taxon>Streptophyta</taxon>
        <taxon>Embryophyta</taxon>
        <taxon>Tracheophyta</taxon>
        <taxon>Spermatophyta</taxon>
        <taxon>Magnoliopsida</taxon>
        <taxon>eudicotyledons</taxon>
        <taxon>Gunneridae</taxon>
        <taxon>Pentapetalae</taxon>
        <taxon>asterids</taxon>
        <taxon>campanulids</taxon>
        <taxon>Asterales</taxon>
        <taxon>Asteraceae</taxon>
        <taxon>Cichorioideae</taxon>
        <taxon>Cichorieae</taxon>
        <taxon>Lactucinae</taxon>
        <taxon>Lactuca</taxon>
    </lineage>
</organism>
<evidence type="ECO:0000256" key="1">
    <source>
        <dbReference type="ARBA" id="ARBA00009005"/>
    </source>
</evidence>
<dbReference type="Pfam" id="PF00656">
    <property type="entry name" value="Peptidase_C14"/>
    <property type="match status" value="1"/>
</dbReference>